<dbReference type="EMBL" id="EF523765">
    <property type="protein sequence ID" value="ABR45828.1"/>
    <property type="molecule type" value="Viral_cRNA"/>
</dbReference>
<evidence type="ECO:0000313" key="1">
    <source>
        <dbReference type="EMBL" id="ABR45828.1"/>
    </source>
</evidence>
<reference evidence="1" key="1">
    <citation type="journal article" date="2007" name="Virol. J.">
        <title>Characterization of gene expression on genomic segment 7 of infectious salmon anaemia virus.</title>
        <authorList>
            <person name="Kibenge F.S."/>
            <person name="Xu H."/>
            <person name="Kibenge M.J."/>
            <person name="Qian B."/>
            <person name="Joseph T."/>
        </authorList>
    </citation>
    <scope>NUCLEOTIDE SEQUENCE</scope>
    <source>
        <strain evidence="1">RPC/NB 01-0973-3</strain>
    </source>
</reference>
<sequence length="81" mass="9528">MDFTKVYGVLVDQLKLHGKDKVAGAKHNEMVWDDQEKQLHGQIHWKFCSLYTSDDLVVWRFVQEKPSQNGLPHLPRRVQVQ</sequence>
<name>C1I1W0_9ORTO</name>
<protein>
    <submittedName>
        <fullName evidence="1">p10.6 kDa protein</fullName>
    </submittedName>
</protein>
<reference evidence="1" key="2">
    <citation type="submission" date="2007-03" db="EMBL/GenBank/DDBJ databases">
        <authorList>
            <person name="Kibenge F.S.B."/>
            <person name="Kibenge M.J.T."/>
        </authorList>
    </citation>
    <scope>NUCLEOTIDE SEQUENCE</scope>
    <source>
        <strain evidence="1">RPC/NB 01-0973-3</strain>
    </source>
</reference>
<proteinExistence type="predicted"/>
<organism evidence="1">
    <name type="scientific">Isavirus salaris</name>
    <dbReference type="NCBI Taxonomy" id="55987"/>
    <lineage>
        <taxon>Viruses</taxon>
        <taxon>Riboviria</taxon>
        <taxon>Orthornavirae</taxon>
        <taxon>Negarnaviricota</taxon>
        <taxon>Polyploviricotina</taxon>
        <taxon>Insthoviricetes</taxon>
        <taxon>Articulavirales</taxon>
        <taxon>Orthomyxoviridae</taxon>
        <taxon>Isavirus</taxon>
    </lineage>
</organism>
<accession>C1I1W0</accession>